<feature type="transmembrane region" description="Helical" evidence="11">
    <location>
        <begin position="20"/>
        <end position="40"/>
    </location>
</feature>
<dbReference type="InterPro" id="IPR003594">
    <property type="entry name" value="HATPase_dom"/>
</dbReference>
<evidence type="ECO:0000256" key="3">
    <source>
        <dbReference type="ARBA" id="ARBA00012438"/>
    </source>
</evidence>
<dbReference type="Pfam" id="PF02518">
    <property type="entry name" value="HATPase_c"/>
    <property type="match status" value="1"/>
</dbReference>
<keyword evidence="7 14" id="KW-0418">Kinase</keyword>
<feature type="transmembrane region" description="Helical" evidence="11">
    <location>
        <begin position="168"/>
        <end position="187"/>
    </location>
</feature>
<dbReference type="InterPro" id="IPR036097">
    <property type="entry name" value="HisK_dim/P_sf"/>
</dbReference>
<evidence type="ECO:0000313" key="14">
    <source>
        <dbReference type="EMBL" id="MFD1342708.1"/>
    </source>
</evidence>
<dbReference type="Gene3D" id="1.10.287.130">
    <property type="match status" value="1"/>
</dbReference>
<feature type="domain" description="HAMP" evidence="13">
    <location>
        <begin position="188"/>
        <end position="239"/>
    </location>
</feature>
<dbReference type="EC" id="2.7.13.3" evidence="3"/>
<evidence type="ECO:0000256" key="5">
    <source>
        <dbReference type="ARBA" id="ARBA00022679"/>
    </source>
</evidence>
<dbReference type="InterPro" id="IPR003660">
    <property type="entry name" value="HAMP_dom"/>
</dbReference>
<proteinExistence type="predicted"/>
<dbReference type="InterPro" id="IPR003661">
    <property type="entry name" value="HisK_dim/P_dom"/>
</dbReference>
<dbReference type="CDD" id="cd00082">
    <property type="entry name" value="HisKA"/>
    <property type="match status" value="1"/>
</dbReference>
<comment type="caution">
    <text evidence="14">The sequence shown here is derived from an EMBL/GenBank/DDBJ whole genome shotgun (WGS) entry which is preliminary data.</text>
</comment>
<keyword evidence="6 11" id="KW-0812">Transmembrane</keyword>
<dbReference type="InterPro" id="IPR004358">
    <property type="entry name" value="Sig_transdc_His_kin-like_C"/>
</dbReference>
<dbReference type="SMART" id="SM00388">
    <property type="entry name" value="HisKA"/>
    <property type="match status" value="1"/>
</dbReference>
<comment type="catalytic activity">
    <reaction evidence="1">
        <text>ATP + protein L-histidine = ADP + protein N-phospho-L-histidine.</text>
        <dbReference type="EC" id="2.7.13.3"/>
    </reaction>
</comment>
<dbReference type="GO" id="GO:0016301">
    <property type="term" value="F:kinase activity"/>
    <property type="evidence" value="ECO:0007669"/>
    <property type="project" value="UniProtKB-KW"/>
</dbReference>
<dbReference type="SMART" id="SM00387">
    <property type="entry name" value="HATPase_c"/>
    <property type="match status" value="1"/>
</dbReference>
<dbReference type="SUPFAM" id="SSF47384">
    <property type="entry name" value="Homodimeric domain of signal transducing histidine kinase"/>
    <property type="match status" value="1"/>
</dbReference>
<dbReference type="PROSITE" id="PS50885">
    <property type="entry name" value="HAMP"/>
    <property type="match status" value="1"/>
</dbReference>
<accession>A0ABW3ZJ63</accession>
<dbReference type="PRINTS" id="PR00344">
    <property type="entry name" value="BCTRLSENSOR"/>
</dbReference>
<evidence type="ECO:0000259" key="13">
    <source>
        <dbReference type="PROSITE" id="PS50885"/>
    </source>
</evidence>
<keyword evidence="10 11" id="KW-0472">Membrane</keyword>
<sequence length="454" mass="48195">MSDSWRDRLRPRSIAARVGLGVGLLLAVGGALVTVAAFAYGRQAAEETYDRLLIGAANDIAAAVSSGAEGLSVDLPVSAFQLLALAPDDRIAYAVRDPSGAVLTGYENLPAPPADARFYDGDFFGEPARFVTISRRFAERTLSGAVEITVGQTLRAREALALDIARRALVTVFSAGVAMILLAALVIRRALRPLDRMAESFAARDPLDLTPVNQAVPSEAQGMVLALNGFMGRIDRQVETMKRLISDSAHQLRTPVAALRAQADLAAEEPDPARRADIVALIHRRTVDLGLLLDRMLSRALVVHRTDSAPREQVDLRDVALEIFETGDHAILAPGARVELRLGDAPVCVSGDALSLNEAVKNLLGNALRHGRPPVVLGADLENGHGMIFVSDSGPGPSPEILGNTDRFLRAGRSGGTGLGLAIARAVAEAYDGRLDLAKTETGFRAALILPEAR</sequence>
<keyword evidence="4" id="KW-0597">Phosphoprotein</keyword>
<dbReference type="InterPro" id="IPR013727">
    <property type="entry name" value="2CSK_N"/>
</dbReference>
<keyword evidence="9" id="KW-0902">Two-component regulatory system</keyword>
<dbReference type="PANTHER" id="PTHR45436:SF1">
    <property type="entry name" value="SENSOR PROTEIN QSEC"/>
    <property type="match status" value="1"/>
</dbReference>
<evidence type="ECO:0000313" key="15">
    <source>
        <dbReference type="Proteomes" id="UP001597135"/>
    </source>
</evidence>
<dbReference type="Pfam" id="PF08521">
    <property type="entry name" value="2CSK_N"/>
    <property type="match status" value="1"/>
</dbReference>
<gene>
    <name evidence="14" type="ORF">ACFQ4E_09785</name>
</gene>
<evidence type="ECO:0000256" key="2">
    <source>
        <dbReference type="ARBA" id="ARBA00004370"/>
    </source>
</evidence>
<dbReference type="EMBL" id="JBHTMU010000014">
    <property type="protein sequence ID" value="MFD1342708.1"/>
    <property type="molecule type" value="Genomic_DNA"/>
</dbReference>
<feature type="domain" description="Histidine kinase" evidence="12">
    <location>
        <begin position="247"/>
        <end position="454"/>
    </location>
</feature>
<evidence type="ECO:0000256" key="1">
    <source>
        <dbReference type="ARBA" id="ARBA00000085"/>
    </source>
</evidence>
<evidence type="ECO:0000256" key="10">
    <source>
        <dbReference type="ARBA" id="ARBA00023136"/>
    </source>
</evidence>
<evidence type="ECO:0000256" key="11">
    <source>
        <dbReference type="SAM" id="Phobius"/>
    </source>
</evidence>
<dbReference type="InterPro" id="IPR005467">
    <property type="entry name" value="His_kinase_dom"/>
</dbReference>
<dbReference type="InterPro" id="IPR036890">
    <property type="entry name" value="HATPase_C_sf"/>
</dbReference>
<dbReference type="PROSITE" id="PS50109">
    <property type="entry name" value="HIS_KIN"/>
    <property type="match status" value="1"/>
</dbReference>
<keyword evidence="8 11" id="KW-1133">Transmembrane helix</keyword>
<evidence type="ECO:0000256" key="4">
    <source>
        <dbReference type="ARBA" id="ARBA00022553"/>
    </source>
</evidence>
<dbReference type="Proteomes" id="UP001597135">
    <property type="component" value="Unassembled WGS sequence"/>
</dbReference>
<dbReference type="Pfam" id="PF00512">
    <property type="entry name" value="HisKA"/>
    <property type="match status" value="1"/>
</dbReference>
<keyword evidence="5" id="KW-0808">Transferase</keyword>
<dbReference type="SUPFAM" id="SSF55874">
    <property type="entry name" value="ATPase domain of HSP90 chaperone/DNA topoisomerase II/histidine kinase"/>
    <property type="match status" value="1"/>
</dbReference>
<name>A0ABW3ZJ63_9RHOB</name>
<evidence type="ECO:0000256" key="9">
    <source>
        <dbReference type="ARBA" id="ARBA00023012"/>
    </source>
</evidence>
<protein>
    <recommendedName>
        <fullName evidence="3">histidine kinase</fullName>
        <ecNumber evidence="3">2.7.13.3</ecNumber>
    </recommendedName>
</protein>
<dbReference type="Gene3D" id="3.30.565.10">
    <property type="entry name" value="Histidine kinase-like ATPase, C-terminal domain"/>
    <property type="match status" value="1"/>
</dbReference>
<reference evidence="15" key="1">
    <citation type="journal article" date="2019" name="Int. J. Syst. Evol. Microbiol.">
        <title>The Global Catalogue of Microorganisms (GCM) 10K type strain sequencing project: providing services to taxonomists for standard genome sequencing and annotation.</title>
        <authorList>
            <consortium name="The Broad Institute Genomics Platform"/>
            <consortium name="The Broad Institute Genome Sequencing Center for Infectious Disease"/>
            <person name="Wu L."/>
            <person name="Ma J."/>
        </authorList>
    </citation>
    <scope>NUCLEOTIDE SEQUENCE [LARGE SCALE GENOMIC DNA]</scope>
    <source>
        <strain evidence="15">CCUG 62953</strain>
    </source>
</reference>
<comment type="subcellular location">
    <subcellularLocation>
        <location evidence="2">Membrane</location>
    </subcellularLocation>
</comment>
<dbReference type="PANTHER" id="PTHR45436">
    <property type="entry name" value="SENSOR HISTIDINE KINASE YKOH"/>
    <property type="match status" value="1"/>
</dbReference>
<evidence type="ECO:0000256" key="8">
    <source>
        <dbReference type="ARBA" id="ARBA00022989"/>
    </source>
</evidence>
<dbReference type="InterPro" id="IPR050428">
    <property type="entry name" value="TCS_sensor_his_kinase"/>
</dbReference>
<evidence type="ECO:0000259" key="12">
    <source>
        <dbReference type="PROSITE" id="PS50109"/>
    </source>
</evidence>
<organism evidence="14 15">
    <name type="scientific">Litorisediminicola beolgyonensis</name>
    <dbReference type="NCBI Taxonomy" id="1173614"/>
    <lineage>
        <taxon>Bacteria</taxon>
        <taxon>Pseudomonadati</taxon>
        <taxon>Pseudomonadota</taxon>
        <taxon>Alphaproteobacteria</taxon>
        <taxon>Rhodobacterales</taxon>
        <taxon>Paracoccaceae</taxon>
        <taxon>Litorisediminicola</taxon>
    </lineage>
</organism>
<evidence type="ECO:0000256" key="7">
    <source>
        <dbReference type="ARBA" id="ARBA00022777"/>
    </source>
</evidence>
<keyword evidence="15" id="KW-1185">Reference proteome</keyword>
<evidence type="ECO:0000256" key="6">
    <source>
        <dbReference type="ARBA" id="ARBA00022692"/>
    </source>
</evidence>